<accession>A0A133XNY3</accession>
<gene>
    <name evidence="4" type="ORF">AT959_00105</name>
</gene>
<dbReference type="InterPro" id="IPR014729">
    <property type="entry name" value="Rossmann-like_a/b/a_fold"/>
</dbReference>
<evidence type="ECO:0000256" key="2">
    <source>
        <dbReference type="PIRNR" id="PIRNR006276"/>
    </source>
</evidence>
<organism evidence="4 5">
    <name type="scientific">Dechloromonas denitrificans</name>
    <dbReference type="NCBI Taxonomy" id="281362"/>
    <lineage>
        <taxon>Bacteria</taxon>
        <taxon>Pseudomonadati</taxon>
        <taxon>Pseudomonadota</taxon>
        <taxon>Betaproteobacteria</taxon>
        <taxon>Rhodocyclales</taxon>
        <taxon>Azonexaceae</taxon>
        <taxon>Dechloromonas</taxon>
    </lineage>
</organism>
<keyword evidence="2" id="KW-0963">Cytoplasm</keyword>
<dbReference type="EMBL" id="LODL01000002">
    <property type="protein sequence ID" value="KXB32646.1"/>
    <property type="molecule type" value="Genomic_DNA"/>
</dbReference>
<proteinExistence type="inferred from homology"/>
<evidence type="ECO:0000256" key="1">
    <source>
        <dbReference type="ARBA" id="ARBA00008791"/>
    </source>
</evidence>
<dbReference type="GO" id="GO:0005737">
    <property type="term" value="C:cytoplasm"/>
    <property type="evidence" value="ECO:0007669"/>
    <property type="project" value="UniProtKB-SubCell"/>
</dbReference>
<dbReference type="SUPFAM" id="SSF52402">
    <property type="entry name" value="Adenine nucleotide alpha hydrolases-like"/>
    <property type="match status" value="1"/>
</dbReference>
<evidence type="ECO:0000259" key="3">
    <source>
        <dbReference type="Pfam" id="PF00582"/>
    </source>
</evidence>
<evidence type="ECO:0000313" key="5">
    <source>
        <dbReference type="Proteomes" id="UP000070186"/>
    </source>
</evidence>
<dbReference type="Proteomes" id="UP000070186">
    <property type="component" value="Unassembled WGS sequence"/>
</dbReference>
<dbReference type="PANTHER" id="PTHR46268:SF6">
    <property type="entry name" value="UNIVERSAL STRESS PROTEIN UP12"/>
    <property type="match status" value="1"/>
</dbReference>
<dbReference type="STRING" id="281362.AT959_00105"/>
<comment type="similarity">
    <text evidence="1 2">Belongs to the universal stress protein A family.</text>
</comment>
<dbReference type="PRINTS" id="PR01438">
    <property type="entry name" value="UNVRSLSTRESS"/>
</dbReference>
<comment type="subcellular location">
    <subcellularLocation>
        <location evidence="2">Cytoplasm</location>
    </subcellularLocation>
</comment>
<evidence type="ECO:0000313" key="4">
    <source>
        <dbReference type="EMBL" id="KXB32646.1"/>
    </source>
</evidence>
<dbReference type="PIRSF" id="PIRSF006276">
    <property type="entry name" value="UspA"/>
    <property type="match status" value="1"/>
</dbReference>
<dbReference type="RefSeq" id="WP_066879111.1">
    <property type="nucleotide sequence ID" value="NZ_LODL01000002.1"/>
</dbReference>
<dbReference type="CDD" id="cd00293">
    <property type="entry name" value="USP-like"/>
    <property type="match status" value="1"/>
</dbReference>
<feature type="domain" description="UspA" evidence="3">
    <location>
        <begin position="1"/>
        <end position="146"/>
    </location>
</feature>
<dbReference type="InterPro" id="IPR006015">
    <property type="entry name" value="Universal_stress_UspA"/>
</dbReference>
<dbReference type="InterPro" id="IPR006016">
    <property type="entry name" value="UspA"/>
</dbReference>
<dbReference type="Pfam" id="PF00582">
    <property type="entry name" value="Usp"/>
    <property type="match status" value="1"/>
</dbReference>
<dbReference type="AlphaFoldDB" id="A0A133XNY3"/>
<reference evidence="4 5" key="1">
    <citation type="submission" date="2015-12" db="EMBL/GenBank/DDBJ databases">
        <title>Nitrous oxide reduction kinetics distinguish bacteria harboring typical versus atypical NosZ.</title>
        <authorList>
            <person name="Yoon S."/>
            <person name="Nissen S."/>
            <person name="Park D."/>
            <person name="Sanford R.A."/>
            <person name="Loeffler F.E."/>
        </authorList>
    </citation>
    <scope>NUCLEOTIDE SEQUENCE [LARGE SCALE GENOMIC DNA]</scope>
    <source>
        <strain evidence="4 5">ATCC BAA-841</strain>
    </source>
</reference>
<protein>
    <recommendedName>
        <fullName evidence="2">Universal stress protein</fullName>
    </recommendedName>
</protein>
<keyword evidence="5" id="KW-1185">Reference proteome</keyword>
<sequence length="148" mass="15788">MYKKILVAIDDSETSACALKEALHIAKTSGAKLYICHVADETLMGMHGRTFTTSLNIDNAIKAIADAGRALLDEAIKSADGVDAETVLLEARNRRVSETIADKAKELGVDLIIIGRHGQRGLATLILGSVAEQLAKIADASVLLVRKH</sequence>
<name>A0A133XNY3_9RHOO</name>
<comment type="caution">
    <text evidence="4">The sequence shown here is derived from an EMBL/GenBank/DDBJ whole genome shotgun (WGS) entry which is preliminary data.</text>
</comment>
<dbReference type="PANTHER" id="PTHR46268">
    <property type="entry name" value="STRESS RESPONSE PROTEIN NHAX"/>
    <property type="match status" value="1"/>
</dbReference>
<dbReference type="Gene3D" id="3.40.50.620">
    <property type="entry name" value="HUPs"/>
    <property type="match status" value="1"/>
</dbReference>